<dbReference type="PANTHER" id="PTHR43537">
    <property type="entry name" value="TRANSCRIPTIONAL REGULATOR, GNTR FAMILY"/>
    <property type="match status" value="1"/>
</dbReference>
<feature type="domain" description="GntR C-terminal" evidence="4">
    <location>
        <begin position="105"/>
        <end position="228"/>
    </location>
</feature>
<dbReference type="Pfam" id="PF07729">
    <property type="entry name" value="FCD"/>
    <property type="match status" value="1"/>
</dbReference>
<evidence type="ECO:0000256" key="2">
    <source>
        <dbReference type="ARBA" id="ARBA00023125"/>
    </source>
</evidence>
<evidence type="ECO:0000259" key="4">
    <source>
        <dbReference type="SMART" id="SM00895"/>
    </source>
</evidence>
<dbReference type="RefSeq" id="WP_198499263.1">
    <property type="nucleotide sequence ID" value="NZ_CP065989.1"/>
</dbReference>
<dbReference type="SUPFAM" id="SSF48008">
    <property type="entry name" value="GntR ligand-binding domain-like"/>
    <property type="match status" value="1"/>
</dbReference>
<dbReference type="InterPro" id="IPR011711">
    <property type="entry name" value="GntR_C"/>
</dbReference>
<dbReference type="SUPFAM" id="SSF46785">
    <property type="entry name" value="Winged helix' DNA-binding domain"/>
    <property type="match status" value="1"/>
</dbReference>
<accession>A0A7T4DIB5</accession>
<evidence type="ECO:0000313" key="5">
    <source>
        <dbReference type="EMBL" id="QQB14150.1"/>
    </source>
</evidence>
<name>A0A7T4DIB5_9MICO</name>
<dbReference type="PANTHER" id="PTHR43537:SF44">
    <property type="entry name" value="GNTR FAMILY REGULATORY PROTEIN"/>
    <property type="match status" value="1"/>
</dbReference>
<evidence type="ECO:0000256" key="3">
    <source>
        <dbReference type="ARBA" id="ARBA00023163"/>
    </source>
</evidence>
<organism evidence="5 6">
    <name type="scientific">Brevibacterium casei</name>
    <dbReference type="NCBI Taxonomy" id="33889"/>
    <lineage>
        <taxon>Bacteria</taxon>
        <taxon>Bacillati</taxon>
        <taxon>Actinomycetota</taxon>
        <taxon>Actinomycetes</taxon>
        <taxon>Micrococcales</taxon>
        <taxon>Brevibacteriaceae</taxon>
        <taxon>Brevibacterium</taxon>
    </lineage>
</organism>
<dbReference type="EMBL" id="CP065989">
    <property type="protein sequence ID" value="QQB14150.1"/>
    <property type="molecule type" value="Genomic_DNA"/>
</dbReference>
<dbReference type="Proteomes" id="UP000595374">
    <property type="component" value="Chromosome"/>
</dbReference>
<dbReference type="Gene3D" id="1.10.10.10">
    <property type="entry name" value="Winged helix-like DNA-binding domain superfamily/Winged helix DNA-binding domain"/>
    <property type="match status" value="1"/>
</dbReference>
<dbReference type="GO" id="GO:0003677">
    <property type="term" value="F:DNA binding"/>
    <property type="evidence" value="ECO:0007669"/>
    <property type="project" value="UniProtKB-KW"/>
</dbReference>
<dbReference type="SMART" id="SM00895">
    <property type="entry name" value="FCD"/>
    <property type="match status" value="1"/>
</dbReference>
<evidence type="ECO:0000256" key="1">
    <source>
        <dbReference type="ARBA" id="ARBA00023015"/>
    </source>
</evidence>
<keyword evidence="2" id="KW-0238">DNA-binding</keyword>
<reference evidence="5 6" key="1">
    <citation type="submission" date="2020-12" db="EMBL/GenBank/DDBJ databases">
        <title>FDA dAtabase for Regulatory Grade micrObial Sequences (FDA-ARGOS): Supporting development and validation of Infectious Disease Dx tests.</title>
        <authorList>
            <person name="Sproer C."/>
            <person name="Gronow S."/>
            <person name="Severitt S."/>
            <person name="Schroder I."/>
            <person name="Tallon L."/>
            <person name="Sadzewicz L."/>
            <person name="Zhao X."/>
            <person name="Boylan J."/>
            <person name="Ott S."/>
            <person name="Bowen H."/>
            <person name="Vavikolanu K."/>
            <person name="Mehta A."/>
            <person name="Aluvathingal J."/>
            <person name="Nadendla S."/>
            <person name="Lowell S."/>
            <person name="Myers T."/>
            <person name="Yan Y."/>
            <person name="Sichtig H."/>
        </authorList>
    </citation>
    <scope>NUCLEOTIDE SEQUENCE [LARGE SCALE GENOMIC DNA]</scope>
    <source>
        <strain evidence="5 6">FDAARGOS_990</strain>
    </source>
</reference>
<evidence type="ECO:0000313" key="6">
    <source>
        <dbReference type="Proteomes" id="UP000595374"/>
    </source>
</evidence>
<dbReference type="InterPro" id="IPR008920">
    <property type="entry name" value="TF_FadR/GntR_C"/>
</dbReference>
<sequence length="230" mass="24881">MAREMNVQVSAGSGRSRAVEVADLLAQRSQKADPNTHLGTKQSLCKEIGVAPGTLNESLRMLEAQGLITMRTGPGGGVFSAEPDPFVHIGQAMIRVRDDARSVAQSAVVRNALEPEVVLDAALNRTEEDLALLRERMRVIEAKVDEDLGLAHAIWDFHRAVYAAADNEVLASICRGLLDHIAGHAEAILPKTPAQKRTRVEGHRALLEAIESGDPDAVAEAMELHEEAHR</sequence>
<dbReference type="InterPro" id="IPR036388">
    <property type="entry name" value="WH-like_DNA-bd_sf"/>
</dbReference>
<keyword evidence="3" id="KW-0804">Transcription</keyword>
<gene>
    <name evidence="5" type="ORF">I6H47_15500</name>
</gene>
<proteinExistence type="predicted"/>
<dbReference type="AlphaFoldDB" id="A0A7T4DIB5"/>
<dbReference type="Gene3D" id="1.20.120.530">
    <property type="entry name" value="GntR ligand-binding domain-like"/>
    <property type="match status" value="1"/>
</dbReference>
<keyword evidence="1" id="KW-0805">Transcription regulation</keyword>
<protein>
    <submittedName>
        <fullName evidence="5">FadR family transcriptional regulator</fullName>
    </submittedName>
</protein>
<dbReference type="InterPro" id="IPR036390">
    <property type="entry name" value="WH_DNA-bd_sf"/>
</dbReference>